<gene>
    <name evidence="2" type="ORF">ACFO6W_17620</name>
</gene>
<evidence type="ECO:0008006" key="4">
    <source>
        <dbReference type="Google" id="ProtNLM"/>
    </source>
</evidence>
<accession>A0ABV9KZQ0</accession>
<dbReference type="Gene3D" id="2.60.40.2580">
    <property type="match status" value="1"/>
</dbReference>
<comment type="caution">
    <text evidence="2">The sequence shown here is derived from an EMBL/GenBank/DDBJ whole genome shotgun (WGS) entry which is preliminary data.</text>
</comment>
<keyword evidence="1" id="KW-0732">Signal</keyword>
<feature type="signal peptide" evidence="1">
    <location>
        <begin position="1"/>
        <end position="24"/>
    </location>
</feature>
<dbReference type="Proteomes" id="UP001596023">
    <property type="component" value="Unassembled WGS sequence"/>
</dbReference>
<keyword evidence="3" id="KW-1185">Reference proteome</keyword>
<organism evidence="2 3">
    <name type="scientific">Dysgonomonas termitidis</name>
    <dbReference type="NCBI Taxonomy" id="1516126"/>
    <lineage>
        <taxon>Bacteria</taxon>
        <taxon>Pseudomonadati</taxon>
        <taxon>Bacteroidota</taxon>
        <taxon>Bacteroidia</taxon>
        <taxon>Bacteroidales</taxon>
        <taxon>Dysgonomonadaceae</taxon>
        <taxon>Dysgonomonas</taxon>
    </lineage>
</organism>
<dbReference type="EMBL" id="JBHSGN010000103">
    <property type="protein sequence ID" value="MFC4675515.1"/>
    <property type="molecule type" value="Genomic_DNA"/>
</dbReference>
<protein>
    <recommendedName>
        <fullName evidence="4">Major fimbrial subunit protein N-terminal domain-containing protein</fullName>
    </recommendedName>
</protein>
<reference evidence="3" key="1">
    <citation type="journal article" date="2019" name="Int. J. Syst. Evol. Microbiol.">
        <title>The Global Catalogue of Microorganisms (GCM) 10K type strain sequencing project: providing services to taxonomists for standard genome sequencing and annotation.</title>
        <authorList>
            <consortium name="The Broad Institute Genomics Platform"/>
            <consortium name="The Broad Institute Genome Sequencing Center for Infectious Disease"/>
            <person name="Wu L."/>
            <person name="Ma J."/>
        </authorList>
    </citation>
    <scope>NUCLEOTIDE SEQUENCE [LARGE SCALE GENOMIC DNA]</scope>
    <source>
        <strain evidence="3">CCUG 66188</strain>
    </source>
</reference>
<sequence length="595" mass="66925">MKPVGNITKKIKCFIIIFSSLFLATSCSNDDQGKVPDNEDEAVISLSLKASSSGINEDKVNWEDRVDELRMLVFNTSDGQIVFNQKLYFPNGFANHSKSIIIRPGTYDFYFIANESVYTKDFVSALMAIENKSQFSTDARFLNLQYNPDFIPSETERNGRFVMSGIYDNISVISGGTEQNPASLAIPTGKVELIRSLAKVDVIFRKKVAGSNIPANTITSVQLSNIAADLSIPPVDNYYNGQKTNSKPADISGLDYGNDSIGAVTFFIPEFLIQENSTDFTELHINNKAFPIETDQGKSGIALQRRNIPSISSNSVIRNYHYIVNAYVNSQGGIQIKAYIEPWNKDEYKYIFHGDKTIAVPPVIPTDSSVIIIPVLCETSRKIEILNKDEILPQGLQGAYGDVVNYWDPVIQGPSITRGSPPYYCEKKYGEGWRLINSCEMMSFLTLFDQTYRIWQSNTWEGVSYNLPFYPLPFRQEAQALLQRLTGVDLSGIVLSDNGKDNLGDIKLDVIDRFFTPGDIMIRETDYPGGWPYSAPPNNSGLAWFYSEVVVQVRAYWYAGYLDLSIPGNREKVLYEQFERYDFSSTISRCVRVVE</sequence>
<evidence type="ECO:0000313" key="3">
    <source>
        <dbReference type="Proteomes" id="UP001596023"/>
    </source>
</evidence>
<proteinExistence type="predicted"/>
<feature type="chain" id="PRO_5045534948" description="Major fimbrial subunit protein N-terminal domain-containing protein" evidence="1">
    <location>
        <begin position="25"/>
        <end position="595"/>
    </location>
</feature>
<dbReference type="RefSeq" id="WP_379998817.1">
    <property type="nucleotide sequence ID" value="NZ_JBHSGN010000103.1"/>
</dbReference>
<evidence type="ECO:0000256" key="1">
    <source>
        <dbReference type="SAM" id="SignalP"/>
    </source>
</evidence>
<dbReference type="PROSITE" id="PS51257">
    <property type="entry name" value="PROKAR_LIPOPROTEIN"/>
    <property type="match status" value="1"/>
</dbReference>
<name>A0ABV9KZQ0_9BACT</name>
<evidence type="ECO:0000313" key="2">
    <source>
        <dbReference type="EMBL" id="MFC4675515.1"/>
    </source>
</evidence>